<comment type="caution">
    <text evidence="3">The sequence shown here is derived from an EMBL/GenBank/DDBJ whole genome shotgun (WGS) entry which is preliminary data.</text>
</comment>
<evidence type="ECO:0000313" key="4">
    <source>
        <dbReference type="Proteomes" id="UP000198287"/>
    </source>
</evidence>
<proteinExistence type="predicted"/>
<feature type="region of interest" description="Disordered" evidence="1">
    <location>
        <begin position="116"/>
        <end position="141"/>
    </location>
</feature>
<feature type="signal peptide" evidence="2">
    <location>
        <begin position="1"/>
        <end position="29"/>
    </location>
</feature>
<sequence length="362" mass="40387">MFYKNQLSTTHILVVILLSTTTTFYPSSCDSNSQPESKQQQDTSNSDIVYKSTKDKNLAIKDRRGPNWQRNNAIIDFDLEGSPSSEELEAQLRPKRGGYYFYGHPHSPNFFDRYFDRDRGGHGRRDQQHHPRQQENSWGGRVMNKFRHRTNNLLNAASSVAFAHENYGNEDDIPDNEAAGSSSGGSYGGGHRGGYGKGVNKSAVGLLGFLSLLSLIQSGLTTTTVAPGRRRRDVADNYSEIIDSETVKLGPDAEREAQSQKIADIVLPLLTSFSFAMQADQVAEQRMKCVLNDVCVSNKRLVVEFGEHGKDVGLMLGNVLESMAKKRMSKGPTSNEPFLKLRYAARAGRNQRNCEKHYPKCV</sequence>
<accession>A0A226EQ01</accession>
<dbReference type="EMBL" id="LNIX01000002">
    <property type="protein sequence ID" value="OXA59569.1"/>
    <property type="molecule type" value="Genomic_DNA"/>
</dbReference>
<dbReference type="PANTHER" id="PTHR41158:SF2">
    <property type="entry name" value="AGAP010294-PA"/>
    <property type="match status" value="1"/>
</dbReference>
<protein>
    <submittedName>
        <fullName evidence="3">Uncharacterized protein</fullName>
    </submittedName>
</protein>
<feature type="region of interest" description="Disordered" evidence="1">
    <location>
        <begin position="167"/>
        <end position="189"/>
    </location>
</feature>
<keyword evidence="4" id="KW-1185">Reference proteome</keyword>
<feature type="compositionally biased region" description="Basic and acidic residues" evidence="1">
    <location>
        <begin position="116"/>
        <end position="133"/>
    </location>
</feature>
<dbReference type="OMA" id="MNAVTHA"/>
<keyword evidence="2" id="KW-0732">Signal</keyword>
<evidence type="ECO:0000313" key="3">
    <source>
        <dbReference type="EMBL" id="OXA59569.1"/>
    </source>
</evidence>
<evidence type="ECO:0000256" key="1">
    <source>
        <dbReference type="SAM" id="MobiDB-lite"/>
    </source>
</evidence>
<gene>
    <name evidence="3" type="ORF">Fcan01_05045</name>
</gene>
<name>A0A226EQ01_FOLCA</name>
<feature type="compositionally biased region" description="Polar residues" evidence="1">
    <location>
        <begin position="27"/>
        <end position="47"/>
    </location>
</feature>
<dbReference type="AlphaFoldDB" id="A0A226EQ01"/>
<dbReference type="Proteomes" id="UP000198287">
    <property type="component" value="Unassembled WGS sequence"/>
</dbReference>
<feature type="region of interest" description="Disordered" evidence="1">
    <location>
        <begin position="27"/>
        <end position="51"/>
    </location>
</feature>
<organism evidence="3 4">
    <name type="scientific">Folsomia candida</name>
    <name type="common">Springtail</name>
    <dbReference type="NCBI Taxonomy" id="158441"/>
    <lineage>
        <taxon>Eukaryota</taxon>
        <taxon>Metazoa</taxon>
        <taxon>Ecdysozoa</taxon>
        <taxon>Arthropoda</taxon>
        <taxon>Hexapoda</taxon>
        <taxon>Collembola</taxon>
        <taxon>Entomobryomorpha</taxon>
        <taxon>Isotomoidea</taxon>
        <taxon>Isotomidae</taxon>
        <taxon>Proisotominae</taxon>
        <taxon>Folsomia</taxon>
    </lineage>
</organism>
<evidence type="ECO:0000256" key="2">
    <source>
        <dbReference type="SAM" id="SignalP"/>
    </source>
</evidence>
<dbReference type="PANTHER" id="PTHR41158">
    <property type="entry name" value="AGAP010294-PA"/>
    <property type="match status" value="1"/>
</dbReference>
<feature type="chain" id="PRO_5012217740" evidence="2">
    <location>
        <begin position="30"/>
        <end position="362"/>
    </location>
</feature>
<reference evidence="3 4" key="1">
    <citation type="submission" date="2015-12" db="EMBL/GenBank/DDBJ databases">
        <title>The genome of Folsomia candida.</title>
        <authorList>
            <person name="Faddeeva A."/>
            <person name="Derks M.F."/>
            <person name="Anvar Y."/>
            <person name="Smit S."/>
            <person name="Van Straalen N."/>
            <person name="Roelofs D."/>
        </authorList>
    </citation>
    <scope>NUCLEOTIDE SEQUENCE [LARGE SCALE GENOMIC DNA]</scope>
    <source>
        <strain evidence="3 4">VU population</strain>
        <tissue evidence="3">Whole body</tissue>
    </source>
</reference>